<evidence type="ECO:0000313" key="1">
    <source>
        <dbReference type="EMBL" id="WMT05715.1"/>
    </source>
</evidence>
<sequence>MAAKRKPITVADHDRLFFTRWVLFLLVANEAAGLPEVSRERLHALLFMSFASSRYYAIDPLRQRARRTPQGPYYRQAHVALGGLVMGGMVSVGDFKAHPALRDLQFEGYFRPTLKGLEVARIMRETITGARLYRFLLDMCLAAASATQHVGVMAQAESALDSILSADLTYRRALKRLGDSLELQEVPGERTPTVEGLSTIQERLDQQGAYNRRDVVAAYQSLLLRRSAQVA</sequence>
<keyword evidence="2" id="KW-1185">Reference proteome</keyword>
<dbReference type="Proteomes" id="UP001229313">
    <property type="component" value="Chromosome"/>
</dbReference>
<organism evidence="1 2">
    <name type="scientific">Lysobacter yananisis</name>
    <dbReference type="NCBI Taxonomy" id="1003114"/>
    <lineage>
        <taxon>Bacteria</taxon>
        <taxon>Pseudomonadati</taxon>
        <taxon>Pseudomonadota</taxon>
        <taxon>Gammaproteobacteria</taxon>
        <taxon>Lysobacterales</taxon>
        <taxon>Lysobacteraceae</taxon>
        <taxon>Lysobacter</taxon>
    </lineage>
</organism>
<proteinExistence type="predicted"/>
<dbReference type="RefSeq" id="WP_309153642.1">
    <property type="nucleotide sequence ID" value="NZ_CP133568.1"/>
</dbReference>
<gene>
    <name evidence="1" type="ORF">RDV84_12990</name>
</gene>
<name>A0ABY9PG46_9GAMM</name>
<protein>
    <submittedName>
        <fullName evidence="1">Uncharacterized protein</fullName>
    </submittedName>
</protein>
<evidence type="ECO:0000313" key="2">
    <source>
        <dbReference type="Proteomes" id="UP001229313"/>
    </source>
</evidence>
<dbReference type="EMBL" id="CP133568">
    <property type="protein sequence ID" value="WMT05715.1"/>
    <property type="molecule type" value="Genomic_DNA"/>
</dbReference>
<accession>A0ABY9PG46</accession>
<reference evidence="1 2" key="1">
    <citation type="submission" date="2023-08" db="EMBL/GenBank/DDBJ databases">
        <title>The whole genome sequence of Lysobacter yananisis.</title>
        <authorList>
            <person name="Sun H."/>
        </authorList>
    </citation>
    <scope>NUCLEOTIDE SEQUENCE [LARGE SCALE GENOMIC DNA]</scope>
    <source>
        <strain evidence="1 2">SNNU513</strain>
    </source>
</reference>